<comment type="subcellular location">
    <subcellularLocation>
        <location evidence="1">Membrane</location>
        <topology evidence="1">Multi-pass membrane protein</topology>
    </subcellularLocation>
</comment>
<evidence type="ECO:0000256" key="6">
    <source>
        <dbReference type="ARBA" id="ARBA00023065"/>
    </source>
</evidence>
<evidence type="ECO:0000313" key="10">
    <source>
        <dbReference type="EMBL" id="KAK1278829.1"/>
    </source>
</evidence>
<reference evidence="10" key="1">
    <citation type="journal article" date="2023" name="Nat. Commun.">
        <title>Diploid and tetraploid genomes of Acorus and the evolution of monocots.</title>
        <authorList>
            <person name="Ma L."/>
            <person name="Liu K.W."/>
            <person name="Li Z."/>
            <person name="Hsiao Y.Y."/>
            <person name="Qi Y."/>
            <person name="Fu T."/>
            <person name="Tang G.D."/>
            <person name="Zhang D."/>
            <person name="Sun W.H."/>
            <person name="Liu D.K."/>
            <person name="Li Y."/>
            <person name="Chen G.Z."/>
            <person name="Liu X.D."/>
            <person name="Liao X.Y."/>
            <person name="Jiang Y.T."/>
            <person name="Yu X."/>
            <person name="Hao Y."/>
            <person name="Huang J."/>
            <person name="Zhao X.W."/>
            <person name="Ke S."/>
            <person name="Chen Y.Y."/>
            <person name="Wu W.L."/>
            <person name="Hsu J.L."/>
            <person name="Lin Y.F."/>
            <person name="Huang M.D."/>
            <person name="Li C.Y."/>
            <person name="Huang L."/>
            <person name="Wang Z.W."/>
            <person name="Zhao X."/>
            <person name="Zhong W.Y."/>
            <person name="Peng D.H."/>
            <person name="Ahmad S."/>
            <person name="Lan S."/>
            <person name="Zhang J.S."/>
            <person name="Tsai W.C."/>
            <person name="Van de Peer Y."/>
            <person name="Liu Z.J."/>
        </authorList>
    </citation>
    <scope>NUCLEOTIDE SEQUENCE</scope>
    <source>
        <strain evidence="10">SCP</strain>
    </source>
</reference>
<keyword evidence="6" id="KW-0406">Ion transport</keyword>
<gene>
    <name evidence="10" type="ORF">QJS04_geneDACA022822</name>
</gene>
<comment type="similarity">
    <text evidence="2">Belongs to the aromatic acid exporter (TC 2.A.85) family.</text>
</comment>
<evidence type="ECO:0000256" key="4">
    <source>
        <dbReference type="ARBA" id="ARBA00022692"/>
    </source>
</evidence>
<dbReference type="Proteomes" id="UP001179952">
    <property type="component" value="Unassembled WGS sequence"/>
</dbReference>
<proteinExistence type="inferred from homology"/>
<accession>A0AAV9BRL6</accession>
<keyword evidence="4" id="KW-0812">Transmembrane</keyword>
<keyword evidence="9" id="KW-0732">Signal</keyword>
<keyword evidence="8" id="KW-0407">Ion channel</keyword>
<dbReference type="EMBL" id="JAUJYN010000002">
    <property type="protein sequence ID" value="KAK1278829.1"/>
    <property type="molecule type" value="Genomic_DNA"/>
</dbReference>
<feature type="chain" id="PRO_5043541280" evidence="9">
    <location>
        <begin position="20"/>
        <end position="240"/>
    </location>
</feature>
<name>A0AAV9BRL6_ACOGR</name>
<protein>
    <submittedName>
        <fullName evidence="10">Aluminum-activated malate transporter 2</fullName>
    </submittedName>
</protein>
<evidence type="ECO:0000313" key="11">
    <source>
        <dbReference type="Proteomes" id="UP001179952"/>
    </source>
</evidence>
<evidence type="ECO:0000256" key="7">
    <source>
        <dbReference type="ARBA" id="ARBA00023136"/>
    </source>
</evidence>
<dbReference type="InterPro" id="IPR020966">
    <property type="entry name" value="ALMT"/>
</dbReference>
<keyword evidence="7" id="KW-0472">Membrane</keyword>
<organism evidence="10 11">
    <name type="scientific">Acorus gramineus</name>
    <name type="common">Dwarf sweet flag</name>
    <dbReference type="NCBI Taxonomy" id="55184"/>
    <lineage>
        <taxon>Eukaryota</taxon>
        <taxon>Viridiplantae</taxon>
        <taxon>Streptophyta</taxon>
        <taxon>Embryophyta</taxon>
        <taxon>Tracheophyta</taxon>
        <taxon>Spermatophyta</taxon>
        <taxon>Magnoliopsida</taxon>
        <taxon>Liliopsida</taxon>
        <taxon>Acoraceae</taxon>
        <taxon>Acorus</taxon>
    </lineage>
</organism>
<evidence type="ECO:0000256" key="9">
    <source>
        <dbReference type="SAM" id="SignalP"/>
    </source>
</evidence>
<sequence>MMGITICYIISLLVLPVWASDELHKSIVSKFDKLANSIEGCMEDYFKSDGKTDTKASSNLGGCMSVIYSKAADEALANFAIWEPWHGRFGYGYPYNKCLRILELLRELAASTLSLQSCLKSKLQPSLLSTRAAETCQVISEMLVFMLRELGEDIFNMRMCRPHDIVAVRIESLKTELATAVSASNLSTLVGVNSTMRDGLSVASFVFVFMEVLEKVEVISKEVEELGKLARFEKRELMLH</sequence>
<keyword evidence="11" id="KW-1185">Reference proteome</keyword>
<reference evidence="10" key="2">
    <citation type="submission" date="2023-06" db="EMBL/GenBank/DDBJ databases">
        <authorList>
            <person name="Ma L."/>
            <person name="Liu K.-W."/>
            <person name="Li Z."/>
            <person name="Hsiao Y.-Y."/>
            <person name="Qi Y."/>
            <person name="Fu T."/>
            <person name="Tang G."/>
            <person name="Zhang D."/>
            <person name="Sun W.-H."/>
            <person name="Liu D.-K."/>
            <person name="Li Y."/>
            <person name="Chen G.-Z."/>
            <person name="Liu X.-D."/>
            <person name="Liao X.-Y."/>
            <person name="Jiang Y.-T."/>
            <person name="Yu X."/>
            <person name="Hao Y."/>
            <person name="Huang J."/>
            <person name="Zhao X.-W."/>
            <person name="Ke S."/>
            <person name="Chen Y.-Y."/>
            <person name="Wu W.-L."/>
            <person name="Hsu J.-L."/>
            <person name="Lin Y.-F."/>
            <person name="Huang M.-D."/>
            <person name="Li C.-Y."/>
            <person name="Huang L."/>
            <person name="Wang Z.-W."/>
            <person name="Zhao X."/>
            <person name="Zhong W.-Y."/>
            <person name="Peng D.-H."/>
            <person name="Ahmad S."/>
            <person name="Lan S."/>
            <person name="Zhang J.-S."/>
            <person name="Tsai W.-C."/>
            <person name="Van De Peer Y."/>
            <person name="Liu Z.-J."/>
        </authorList>
    </citation>
    <scope>NUCLEOTIDE SEQUENCE</scope>
    <source>
        <strain evidence="10">SCP</strain>
        <tissue evidence="10">Leaves</tissue>
    </source>
</reference>
<evidence type="ECO:0000256" key="5">
    <source>
        <dbReference type="ARBA" id="ARBA00022989"/>
    </source>
</evidence>
<dbReference type="PANTHER" id="PTHR31086">
    <property type="entry name" value="ALUMINUM-ACTIVATED MALATE TRANSPORTER 10"/>
    <property type="match status" value="1"/>
</dbReference>
<dbReference type="GO" id="GO:0015743">
    <property type="term" value="P:malate transport"/>
    <property type="evidence" value="ECO:0007669"/>
    <property type="project" value="InterPro"/>
</dbReference>
<keyword evidence="5" id="KW-1133">Transmembrane helix</keyword>
<dbReference type="GO" id="GO:0034220">
    <property type="term" value="P:monoatomic ion transmembrane transport"/>
    <property type="evidence" value="ECO:0007669"/>
    <property type="project" value="UniProtKB-KW"/>
</dbReference>
<feature type="signal peptide" evidence="9">
    <location>
        <begin position="1"/>
        <end position="19"/>
    </location>
</feature>
<comment type="caution">
    <text evidence="10">The sequence shown here is derived from an EMBL/GenBank/DDBJ whole genome shotgun (WGS) entry which is preliminary data.</text>
</comment>
<dbReference type="GO" id="GO:0016020">
    <property type="term" value="C:membrane"/>
    <property type="evidence" value="ECO:0007669"/>
    <property type="project" value="UniProtKB-SubCell"/>
</dbReference>
<evidence type="ECO:0000256" key="3">
    <source>
        <dbReference type="ARBA" id="ARBA00022448"/>
    </source>
</evidence>
<dbReference type="AlphaFoldDB" id="A0AAV9BRL6"/>
<keyword evidence="3" id="KW-0813">Transport</keyword>
<evidence type="ECO:0000256" key="8">
    <source>
        <dbReference type="ARBA" id="ARBA00023303"/>
    </source>
</evidence>
<evidence type="ECO:0000256" key="1">
    <source>
        <dbReference type="ARBA" id="ARBA00004141"/>
    </source>
</evidence>
<dbReference type="Pfam" id="PF11744">
    <property type="entry name" value="ALMT"/>
    <property type="match status" value="1"/>
</dbReference>
<evidence type="ECO:0000256" key="2">
    <source>
        <dbReference type="ARBA" id="ARBA00007079"/>
    </source>
</evidence>